<dbReference type="PANTHER" id="PTHR34606:SF15">
    <property type="entry name" value="BON DOMAIN-CONTAINING PROTEIN"/>
    <property type="match status" value="1"/>
</dbReference>
<dbReference type="EMBL" id="CP073078">
    <property type="protein sequence ID" value="QUD86845.1"/>
    <property type="molecule type" value="Genomic_DNA"/>
</dbReference>
<feature type="compositionally biased region" description="Basic and acidic residues" evidence="1">
    <location>
        <begin position="40"/>
        <end position="52"/>
    </location>
</feature>
<gene>
    <name evidence="3" type="ORF">KCG34_17430</name>
</gene>
<feature type="compositionally biased region" description="Gly residues" evidence="1">
    <location>
        <begin position="55"/>
        <end position="68"/>
    </location>
</feature>
<feature type="region of interest" description="Disordered" evidence="1">
    <location>
        <begin position="165"/>
        <end position="186"/>
    </location>
</feature>
<feature type="compositionally biased region" description="Basic and acidic residues" evidence="1">
    <location>
        <begin position="71"/>
        <end position="106"/>
    </location>
</feature>
<evidence type="ECO:0000313" key="4">
    <source>
        <dbReference type="Proteomes" id="UP000676409"/>
    </source>
</evidence>
<dbReference type="RefSeq" id="WP_211936897.1">
    <property type="nucleotide sequence ID" value="NZ_CP073078.1"/>
</dbReference>
<protein>
    <submittedName>
        <fullName evidence="3">BON domain-containing protein</fullName>
    </submittedName>
</protein>
<dbReference type="Gene3D" id="3.30.1340.30">
    <property type="match status" value="1"/>
</dbReference>
<dbReference type="Proteomes" id="UP000676409">
    <property type="component" value="Chromosome"/>
</dbReference>
<accession>A0A975FX03</accession>
<dbReference type="Pfam" id="PF04972">
    <property type="entry name" value="BON"/>
    <property type="match status" value="1"/>
</dbReference>
<feature type="region of interest" description="Disordered" evidence="1">
    <location>
        <begin position="1"/>
        <end position="143"/>
    </location>
</feature>
<evidence type="ECO:0000313" key="3">
    <source>
        <dbReference type="EMBL" id="QUD86845.1"/>
    </source>
</evidence>
<dbReference type="AlphaFoldDB" id="A0A975FX03"/>
<dbReference type="PROSITE" id="PS50914">
    <property type="entry name" value="BON"/>
    <property type="match status" value="1"/>
</dbReference>
<reference evidence="3" key="1">
    <citation type="submission" date="2021-04" db="EMBL/GenBank/DDBJ databases">
        <title>The complete genome sequence of Caulobacter sp. S6.</title>
        <authorList>
            <person name="Tang Y."/>
            <person name="Ouyang W."/>
            <person name="Liu Q."/>
            <person name="Huang B."/>
            <person name="Guo Z."/>
            <person name="Lei P."/>
        </authorList>
    </citation>
    <scope>NUCLEOTIDE SEQUENCE</scope>
    <source>
        <strain evidence="3">S6</strain>
    </source>
</reference>
<feature type="domain" description="BON" evidence="2">
    <location>
        <begin position="187"/>
        <end position="255"/>
    </location>
</feature>
<evidence type="ECO:0000259" key="2">
    <source>
        <dbReference type="PROSITE" id="PS50914"/>
    </source>
</evidence>
<evidence type="ECO:0000256" key="1">
    <source>
        <dbReference type="SAM" id="MobiDB-lite"/>
    </source>
</evidence>
<dbReference type="PANTHER" id="PTHR34606">
    <property type="entry name" value="BON DOMAIN-CONTAINING PROTEIN"/>
    <property type="match status" value="1"/>
</dbReference>
<feature type="compositionally biased region" description="Basic and acidic residues" evidence="1">
    <location>
        <begin position="1"/>
        <end position="15"/>
    </location>
</feature>
<dbReference type="SMART" id="SM00749">
    <property type="entry name" value="BON"/>
    <property type="match status" value="1"/>
</dbReference>
<sequence length="275" mass="30417">MANERYGSDDHDRRVRLGRNPPVHEGDYDREGRGYSQDRLQGRDNHLQEDRSFSPGGGDPYGDYGQGYGADRFDRDRYEREDRGYRSGEFDRGYGRFDRRGRDEAGPLHQNQYGPNRGVEMNPGYGERQGGYGYGSGGGRKGGDTGSYAYRGGLGRWIGAENPMLADQADGHTGPHRGRGPKNYVRSDERIREDVSDRLADHAHLDASDIDVQVKSGEVTLSGTVEDRHAKRRAEDCAEDVSGVRHVQNNLRVKAADPAMNSTGVAASGNHGRMG</sequence>
<name>A0A975FX03_9CAUL</name>
<feature type="compositionally biased region" description="Basic and acidic residues" evidence="1">
    <location>
        <begin position="22"/>
        <end position="33"/>
    </location>
</feature>
<organism evidence="3 4">
    <name type="scientific">Phenylobacterium montanum</name>
    <dbReference type="NCBI Taxonomy" id="2823693"/>
    <lineage>
        <taxon>Bacteria</taxon>
        <taxon>Pseudomonadati</taxon>
        <taxon>Pseudomonadota</taxon>
        <taxon>Alphaproteobacteria</taxon>
        <taxon>Caulobacterales</taxon>
        <taxon>Caulobacteraceae</taxon>
        <taxon>Phenylobacterium</taxon>
    </lineage>
</organism>
<dbReference type="InterPro" id="IPR051686">
    <property type="entry name" value="Lipoprotein_DolP"/>
</dbReference>
<feature type="region of interest" description="Disordered" evidence="1">
    <location>
        <begin position="253"/>
        <end position="275"/>
    </location>
</feature>
<keyword evidence="4" id="KW-1185">Reference proteome</keyword>
<feature type="compositionally biased region" description="Gly residues" evidence="1">
    <location>
        <begin position="127"/>
        <end position="140"/>
    </location>
</feature>
<dbReference type="InterPro" id="IPR007055">
    <property type="entry name" value="BON_dom"/>
</dbReference>
<proteinExistence type="predicted"/>
<dbReference type="KEGG" id="caul:KCG34_17430"/>
<dbReference type="InterPro" id="IPR014004">
    <property type="entry name" value="Transpt-assoc_nodulatn_dom_bac"/>
</dbReference>